<proteinExistence type="predicted"/>
<dbReference type="AlphaFoldDB" id="A0A0U2MWJ1"/>
<evidence type="ECO:0000313" key="1">
    <source>
        <dbReference type="EMBL" id="ALS22271.1"/>
    </source>
</evidence>
<gene>
    <name evidence="1" type="ORF">IJ22_18970</name>
</gene>
<dbReference type="KEGG" id="pnp:IJ22_18970"/>
<dbReference type="EMBL" id="CP013652">
    <property type="protein sequence ID" value="ALS22271.1"/>
    <property type="molecule type" value="Genomic_DNA"/>
</dbReference>
<dbReference type="RefSeq" id="WP_160327365.1">
    <property type="nucleotide sequence ID" value="NZ_CP013652.1"/>
</dbReference>
<evidence type="ECO:0000313" key="2">
    <source>
        <dbReference type="Proteomes" id="UP000061660"/>
    </source>
</evidence>
<keyword evidence="2" id="KW-1185">Reference proteome</keyword>
<name>A0A0U2MWJ1_9BACL</name>
<dbReference type="PATRIC" id="fig|162209.4.peg.2009"/>
<accession>A0A0U2MWJ1</accession>
<organism evidence="1 2">
    <name type="scientific">Paenibacillus naphthalenovorans</name>
    <dbReference type="NCBI Taxonomy" id="162209"/>
    <lineage>
        <taxon>Bacteria</taxon>
        <taxon>Bacillati</taxon>
        <taxon>Bacillota</taxon>
        <taxon>Bacilli</taxon>
        <taxon>Bacillales</taxon>
        <taxon>Paenibacillaceae</taxon>
        <taxon>Paenibacillus</taxon>
    </lineage>
</organism>
<dbReference type="Proteomes" id="UP000061660">
    <property type="component" value="Chromosome"/>
</dbReference>
<reference evidence="1 2" key="2">
    <citation type="journal article" date="2016" name="Genome Announc.">
        <title>Complete Genome Sequences of Two Interactive Moderate Thermophiles, Paenibacillus napthalenovorans 32O-Y and Paenibacillus sp. 32O-W.</title>
        <authorList>
            <person name="Butler R.R.III."/>
            <person name="Wang J."/>
            <person name="Stark B.C."/>
            <person name="Pombert J.F."/>
        </authorList>
    </citation>
    <scope>NUCLEOTIDE SEQUENCE [LARGE SCALE GENOMIC DNA]</scope>
    <source>
        <strain evidence="1 2">32O-Y</strain>
    </source>
</reference>
<dbReference type="STRING" id="162209.IJ22_18970"/>
<protein>
    <submittedName>
        <fullName evidence="1">Uncharacterized protein</fullName>
    </submittedName>
</protein>
<reference evidence="2" key="1">
    <citation type="submission" date="2015-12" db="EMBL/GenBank/DDBJ databases">
        <title>Complete genome sequences of two moderately thermophilic Paenibacillus species.</title>
        <authorList>
            <person name="Butler R.III."/>
            <person name="Wang J."/>
            <person name="Stark B.C."/>
            <person name="Pombert J.-F."/>
        </authorList>
    </citation>
    <scope>NUCLEOTIDE SEQUENCE [LARGE SCALE GENOMIC DNA]</scope>
    <source>
        <strain evidence="2">32O-Y</strain>
    </source>
</reference>
<sequence length="55" mass="6524">MNQKFLHYAYLFVKEELKVIGESIESESNINIKKQLISRKNELENDLLNIESLKE</sequence>